<dbReference type="Proteomes" id="UP000271548">
    <property type="component" value="Unassembled WGS sequence"/>
</dbReference>
<feature type="compositionally biased region" description="Gly residues" evidence="1">
    <location>
        <begin position="50"/>
        <end position="63"/>
    </location>
</feature>
<feature type="region of interest" description="Disordered" evidence="1">
    <location>
        <begin position="1"/>
        <end position="216"/>
    </location>
</feature>
<reference evidence="3 4" key="1">
    <citation type="submission" date="2018-09" db="EMBL/GenBank/DDBJ databases">
        <title>Micromonospora sp. nov. MS1-9, isolated from a root of Musa sp.</title>
        <authorList>
            <person name="Kuncharoen N."/>
            <person name="Kudo T."/>
            <person name="Ohkuma M."/>
            <person name="Yuki M."/>
            <person name="Tanasupawat S."/>
        </authorList>
    </citation>
    <scope>NUCLEOTIDE SEQUENCE [LARGE SCALE GENOMIC DNA]</scope>
    <source>
        <strain evidence="3 4">NGC1-4</strain>
    </source>
</reference>
<keyword evidence="2" id="KW-1133">Transmembrane helix</keyword>
<feature type="compositionally biased region" description="Low complexity" evidence="1">
    <location>
        <begin position="34"/>
        <end position="49"/>
    </location>
</feature>
<proteinExistence type="predicted"/>
<evidence type="ECO:0008006" key="5">
    <source>
        <dbReference type="Google" id="ProtNLM"/>
    </source>
</evidence>
<organism evidence="3 4">
    <name type="scientific">Micromonospora musae</name>
    <dbReference type="NCBI Taxonomy" id="1894970"/>
    <lineage>
        <taxon>Bacteria</taxon>
        <taxon>Bacillati</taxon>
        <taxon>Actinomycetota</taxon>
        <taxon>Actinomycetes</taxon>
        <taxon>Micromonosporales</taxon>
        <taxon>Micromonosporaceae</taxon>
        <taxon>Micromonospora</taxon>
    </lineage>
</organism>
<comment type="caution">
    <text evidence="3">The sequence shown here is derived from an EMBL/GenBank/DDBJ whole genome shotgun (WGS) entry which is preliminary data.</text>
</comment>
<evidence type="ECO:0000256" key="2">
    <source>
        <dbReference type="SAM" id="Phobius"/>
    </source>
</evidence>
<name>A0ABX9R8I8_9ACTN</name>
<sequence>MSYPPADPYPPPPGRDPYPPPGPRPARRQGGRPGDQPGHPSGRPAQQAGGQPGRGGYPGGPQRGGHPETPQRGYPPSRPGEQFAAPGGGYPESYAGPPADGYRRQPQRAPYPGTPPPGDRPPPRHGDHSGPPGGYPGRRPGPHTADHPPSAGYPEQSGHPQQSGHPEEGGYPQRGGYAETQAGPHPSQRGEPVAPRTGPPPGDPEPAAPGPKKSRPRKALLTVAAAVLVFCLGGGAATWFVVKDDAGGNVEAARTRVIAPETLAGRPRIADKELQSVADQLVADMNKRAQDQITGTVGAFYGDPAKRELAMIASASGLIPDPKRKLDDAIAEISPELTVTETAPVDPGPLGGEARCGDGKVDTTPLGVCFWADRGSVGAVVIYFKSAEQITAEFVTMRGEIEQRS</sequence>
<protein>
    <recommendedName>
        <fullName evidence="5">Flagellar basal body-associated protein FliL</fullName>
    </recommendedName>
</protein>
<evidence type="ECO:0000313" key="3">
    <source>
        <dbReference type="EMBL" id="RKN19705.1"/>
    </source>
</evidence>
<feature type="compositionally biased region" description="Pro residues" evidence="1">
    <location>
        <begin position="1"/>
        <end position="24"/>
    </location>
</feature>
<gene>
    <name evidence="3" type="ORF">D7147_12190</name>
</gene>
<feature type="compositionally biased region" description="Pro residues" evidence="1">
    <location>
        <begin position="197"/>
        <end position="209"/>
    </location>
</feature>
<keyword evidence="4" id="KW-1185">Reference proteome</keyword>
<dbReference type="EMBL" id="RAZS01000004">
    <property type="protein sequence ID" value="RKN19705.1"/>
    <property type="molecule type" value="Genomic_DNA"/>
</dbReference>
<accession>A0ABX9R8I8</accession>
<keyword evidence="2" id="KW-0472">Membrane</keyword>
<evidence type="ECO:0000256" key="1">
    <source>
        <dbReference type="SAM" id="MobiDB-lite"/>
    </source>
</evidence>
<evidence type="ECO:0000313" key="4">
    <source>
        <dbReference type="Proteomes" id="UP000271548"/>
    </source>
</evidence>
<dbReference type="RefSeq" id="WP_120676911.1">
    <property type="nucleotide sequence ID" value="NZ_RAZS01000004.1"/>
</dbReference>
<feature type="transmembrane region" description="Helical" evidence="2">
    <location>
        <begin position="219"/>
        <end position="242"/>
    </location>
</feature>
<keyword evidence="2" id="KW-0812">Transmembrane</keyword>